<organism evidence="3 4">
    <name type="scientific">Streptomyces calidiresistens</name>
    <dbReference type="NCBI Taxonomy" id="1485586"/>
    <lineage>
        <taxon>Bacteria</taxon>
        <taxon>Bacillati</taxon>
        <taxon>Actinomycetota</taxon>
        <taxon>Actinomycetes</taxon>
        <taxon>Kitasatosporales</taxon>
        <taxon>Streptomycetaceae</taxon>
        <taxon>Streptomyces</taxon>
    </lineage>
</organism>
<comment type="caution">
    <text evidence="3">The sequence shown here is derived from an EMBL/GenBank/DDBJ whole genome shotgun (WGS) entry which is preliminary data.</text>
</comment>
<accession>A0A7W3XYP9</accession>
<dbReference type="Pfam" id="PF26450">
    <property type="entry name" value="DUF8129"/>
    <property type="match status" value="1"/>
</dbReference>
<feature type="region of interest" description="Disordered" evidence="1">
    <location>
        <begin position="42"/>
        <end position="122"/>
    </location>
</feature>
<gene>
    <name evidence="3" type="ORF">FOE67_22580</name>
</gene>
<reference evidence="4" key="1">
    <citation type="submission" date="2019-10" db="EMBL/GenBank/DDBJ databases">
        <title>Streptomyces sp. nov., a novel actinobacterium isolated from alkaline environment.</title>
        <authorList>
            <person name="Golinska P."/>
        </authorList>
    </citation>
    <scope>NUCLEOTIDE SEQUENCE [LARGE SCALE GENOMIC DNA]</scope>
    <source>
        <strain evidence="4">DSM 42108</strain>
    </source>
</reference>
<protein>
    <recommendedName>
        <fullName evidence="2">DUF8129 domain-containing protein</fullName>
    </recommendedName>
</protein>
<dbReference type="EMBL" id="VKHS01000808">
    <property type="protein sequence ID" value="MBB0232208.1"/>
    <property type="molecule type" value="Genomic_DNA"/>
</dbReference>
<dbReference type="RefSeq" id="WP_182666752.1">
    <property type="nucleotide sequence ID" value="NZ_VKHS01000808.1"/>
</dbReference>
<dbReference type="AlphaFoldDB" id="A0A7W3XYP9"/>
<evidence type="ECO:0000256" key="1">
    <source>
        <dbReference type="SAM" id="MobiDB-lite"/>
    </source>
</evidence>
<evidence type="ECO:0000313" key="4">
    <source>
        <dbReference type="Proteomes" id="UP000530234"/>
    </source>
</evidence>
<keyword evidence="4" id="KW-1185">Reference proteome</keyword>
<evidence type="ECO:0000313" key="3">
    <source>
        <dbReference type="EMBL" id="MBB0232208.1"/>
    </source>
</evidence>
<name>A0A7W3XYP9_9ACTN</name>
<dbReference type="InterPro" id="IPR058442">
    <property type="entry name" value="DUF8129"/>
</dbReference>
<feature type="compositionally biased region" description="Basic and acidic residues" evidence="1">
    <location>
        <begin position="42"/>
        <end position="52"/>
    </location>
</feature>
<dbReference type="Proteomes" id="UP000530234">
    <property type="component" value="Unassembled WGS sequence"/>
</dbReference>
<evidence type="ECO:0000259" key="2">
    <source>
        <dbReference type="Pfam" id="PF26450"/>
    </source>
</evidence>
<sequence length="122" mass="13196">MNQSSKGPGAAAGLPIPEYDQLTPGELEHRIRALEPEEVDRLLAHEREHADRPQVVNLLTERLGQMEEGSPPTPGGDPRPGHADSGRGGSPVHPQTSPQPFHSPPHGTPQQPARPKADERRP</sequence>
<feature type="region of interest" description="Disordered" evidence="1">
    <location>
        <begin position="1"/>
        <end position="24"/>
    </location>
</feature>
<feature type="domain" description="DUF8129" evidence="2">
    <location>
        <begin position="25"/>
        <end position="65"/>
    </location>
</feature>
<proteinExistence type="predicted"/>